<dbReference type="EMBL" id="JACEEZ010008388">
    <property type="protein sequence ID" value="KAG0723350.1"/>
    <property type="molecule type" value="Genomic_DNA"/>
</dbReference>
<feature type="compositionally biased region" description="Acidic residues" evidence="1">
    <location>
        <begin position="16"/>
        <end position="25"/>
    </location>
</feature>
<sequence length="181" mass="19619">MPPPPAHLQTPLGEGSDPEFSDDENVPLSQDIYGGSRRSMQETKAWDVFRTLPPSTSSLSEDSKNFLELTIKCLKVFTYLLTFGVVLASGVITKGLVLLMTSQLRKSKKLSYCGRKGGLICSGMPFKLCGADLVTRVVAISSEDSDALPAMLRGGNHRHANTHKVTGTTAEPPQKRFPLIA</sequence>
<proteinExistence type="predicted"/>
<protein>
    <submittedName>
        <fullName evidence="3">Uncharacterized protein</fullName>
    </submittedName>
</protein>
<gene>
    <name evidence="3" type="ORF">GWK47_042889</name>
</gene>
<reference evidence="3" key="1">
    <citation type="submission" date="2020-07" db="EMBL/GenBank/DDBJ databases">
        <title>The High-quality genome of the commercially important snow crab, Chionoecetes opilio.</title>
        <authorList>
            <person name="Jeong J.-H."/>
            <person name="Ryu S."/>
        </authorList>
    </citation>
    <scope>NUCLEOTIDE SEQUENCE</scope>
    <source>
        <strain evidence="3">MADBK_172401_WGS</strain>
        <tissue evidence="3">Digestive gland</tissue>
    </source>
</reference>
<dbReference type="AlphaFoldDB" id="A0A8J4YMI9"/>
<evidence type="ECO:0000256" key="2">
    <source>
        <dbReference type="SAM" id="Phobius"/>
    </source>
</evidence>
<evidence type="ECO:0000256" key="1">
    <source>
        <dbReference type="SAM" id="MobiDB-lite"/>
    </source>
</evidence>
<keyword evidence="2" id="KW-0472">Membrane</keyword>
<evidence type="ECO:0000313" key="4">
    <source>
        <dbReference type="Proteomes" id="UP000770661"/>
    </source>
</evidence>
<comment type="caution">
    <text evidence="3">The sequence shown here is derived from an EMBL/GenBank/DDBJ whole genome shotgun (WGS) entry which is preliminary data.</text>
</comment>
<feature type="region of interest" description="Disordered" evidence="1">
    <location>
        <begin position="1"/>
        <end position="38"/>
    </location>
</feature>
<organism evidence="3 4">
    <name type="scientific">Chionoecetes opilio</name>
    <name type="common">Atlantic snow crab</name>
    <name type="synonym">Cancer opilio</name>
    <dbReference type="NCBI Taxonomy" id="41210"/>
    <lineage>
        <taxon>Eukaryota</taxon>
        <taxon>Metazoa</taxon>
        <taxon>Ecdysozoa</taxon>
        <taxon>Arthropoda</taxon>
        <taxon>Crustacea</taxon>
        <taxon>Multicrustacea</taxon>
        <taxon>Malacostraca</taxon>
        <taxon>Eumalacostraca</taxon>
        <taxon>Eucarida</taxon>
        <taxon>Decapoda</taxon>
        <taxon>Pleocyemata</taxon>
        <taxon>Brachyura</taxon>
        <taxon>Eubrachyura</taxon>
        <taxon>Majoidea</taxon>
        <taxon>Majidae</taxon>
        <taxon>Chionoecetes</taxon>
    </lineage>
</organism>
<keyword evidence="4" id="KW-1185">Reference proteome</keyword>
<evidence type="ECO:0000313" key="3">
    <source>
        <dbReference type="EMBL" id="KAG0723350.1"/>
    </source>
</evidence>
<dbReference type="OrthoDB" id="370884at2759"/>
<keyword evidence="2" id="KW-0812">Transmembrane</keyword>
<feature type="transmembrane region" description="Helical" evidence="2">
    <location>
        <begin position="76"/>
        <end position="99"/>
    </location>
</feature>
<keyword evidence="2" id="KW-1133">Transmembrane helix</keyword>
<name>A0A8J4YMI9_CHIOP</name>
<dbReference type="Proteomes" id="UP000770661">
    <property type="component" value="Unassembled WGS sequence"/>
</dbReference>
<accession>A0A8J4YMI9</accession>